<dbReference type="EMBL" id="OE840303">
    <property type="protein sequence ID" value="CAD7590040.1"/>
    <property type="molecule type" value="Genomic_DNA"/>
</dbReference>
<dbReference type="InterPro" id="IPR043313">
    <property type="entry name" value="LRMDA"/>
</dbReference>
<reference evidence="2" key="1">
    <citation type="submission" date="2020-11" db="EMBL/GenBank/DDBJ databases">
        <authorList>
            <person name="Tran Van P."/>
        </authorList>
    </citation>
    <scope>NUCLEOTIDE SEQUENCE</scope>
</reference>
<dbReference type="PANTHER" id="PTHR46282">
    <property type="entry name" value="LEUCINE-RICH MELANOCYTE DIFFERENTIATION-ASSOCIATED PROTEIN"/>
    <property type="match status" value="1"/>
</dbReference>
<accession>A0A7R9JV23</accession>
<feature type="region of interest" description="Disordered" evidence="1">
    <location>
        <begin position="285"/>
        <end position="313"/>
    </location>
</feature>
<gene>
    <name evidence="2" type="ORF">TGEB3V08_LOCUS3924</name>
</gene>
<dbReference type="Gene3D" id="3.80.10.10">
    <property type="entry name" value="Ribonuclease Inhibitor"/>
    <property type="match status" value="1"/>
</dbReference>
<organism evidence="2">
    <name type="scientific">Timema genevievae</name>
    <name type="common">Walking stick</name>
    <dbReference type="NCBI Taxonomy" id="629358"/>
    <lineage>
        <taxon>Eukaryota</taxon>
        <taxon>Metazoa</taxon>
        <taxon>Ecdysozoa</taxon>
        <taxon>Arthropoda</taxon>
        <taxon>Hexapoda</taxon>
        <taxon>Insecta</taxon>
        <taxon>Pterygota</taxon>
        <taxon>Neoptera</taxon>
        <taxon>Polyneoptera</taxon>
        <taxon>Phasmatodea</taxon>
        <taxon>Timematodea</taxon>
        <taxon>Timematoidea</taxon>
        <taxon>Timematidae</taxon>
        <taxon>Timema</taxon>
    </lineage>
</organism>
<feature type="compositionally biased region" description="Polar residues" evidence="1">
    <location>
        <begin position="300"/>
        <end position="313"/>
    </location>
</feature>
<protein>
    <submittedName>
        <fullName evidence="2">Uncharacterized protein</fullName>
    </submittedName>
</protein>
<feature type="compositionally biased region" description="Acidic residues" evidence="1">
    <location>
        <begin position="559"/>
        <end position="588"/>
    </location>
</feature>
<dbReference type="Pfam" id="PF14580">
    <property type="entry name" value="LRR_9"/>
    <property type="match status" value="1"/>
</dbReference>
<dbReference type="AlphaFoldDB" id="A0A7R9JV23"/>
<name>A0A7R9JV23_TIMGE</name>
<evidence type="ECO:0000313" key="2">
    <source>
        <dbReference type="EMBL" id="CAD7590040.1"/>
    </source>
</evidence>
<feature type="region of interest" description="Disordered" evidence="1">
    <location>
        <begin position="551"/>
        <end position="596"/>
    </location>
</feature>
<sequence>MTGRSSIKGKRRTADQYEEASEAMTELGKLASANPKLCATDGGQIISLAYMNLEAFPCNLVDKYASSMHTLDLTDNKFRNVDFLSEFVNLNSLILDHNSIDSDTVFPALPNLELLWLNNNQVSHLFYFINNLQKSCPNLHYLSLMGNTAVLSQLNDGTFYDQLQYRLFVISWFDHLVHLDDQTVTNDQRLEAERLFKRPLGSLPPYLRNICKGFSLLTSKYESWFRCGSHNTVSKLARELNIQQSTVSRMWKNRDKIISAFQNDQLKCKRLRSLKNGDDSLSGWLNKKPLALQPKPEPGTAQSPNETRSQGSQGWLQKFAVKHNVVITSVAVNGGPYLSNSSNSQLSITPNSQLSITPNSQLSITPNPQLSITPNPQLSITPNSNISIKPSSQLLVTANSHMSITSNPLTHQASISVAWLRVPVEMIKSCFQQTGLTKSTVESSFFEEYEDDIPLSLWLRNCKFSQFDNCKDTIDWYVEVDSELQTSEEVEERDLDDQEDENAECNLEVKRDSGEFSDNQEVSFTEALRALRKVSKMASLQDDMIVSEFNKDISGSESDSSDDNDIDIECNNDNEDPELFDISDDDLENNLNQGSD</sequence>
<dbReference type="SUPFAM" id="SSF52058">
    <property type="entry name" value="L domain-like"/>
    <property type="match status" value="1"/>
</dbReference>
<dbReference type="Gene3D" id="1.10.10.60">
    <property type="entry name" value="Homeodomain-like"/>
    <property type="match status" value="1"/>
</dbReference>
<dbReference type="InterPro" id="IPR032675">
    <property type="entry name" value="LRR_dom_sf"/>
</dbReference>
<proteinExistence type="predicted"/>
<dbReference type="PANTHER" id="PTHR46282:SF1">
    <property type="entry name" value="LEUCINE-RICH REPEAT-CONTAINING PROTEIN 72-LIKE"/>
    <property type="match status" value="1"/>
</dbReference>
<evidence type="ECO:0000256" key="1">
    <source>
        <dbReference type="SAM" id="MobiDB-lite"/>
    </source>
</evidence>